<feature type="transmembrane region" description="Helical" evidence="7">
    <location>
        <begin position="247"/>
        <end position="266"/>
    </location>
</feature>
<feature type="transmembrane region" description="Helical" evidence="7">
    <location>
        <begin position="107"/>
        <end position="129"/>
    </location>
</feature>
<evidence type="ECO:0000313" key="8">
    <source>
        <dbReference type="EMBL" id="KAF6109810.1"/>
    </source>
</evidence>
<evidence type="ECO:0008006" key="10">
    <source>
        <dbReference type="Google" id="ProtNLM"/>
    </source>
</evidence>
<dbReference type="AlphaFoldDB" id="A0A834E6N9"/>
<feature type="transmembrane region" description="Helical" evidence="7">
    <location>
        <begin position="175"/>
        <end position="193"/>
    </location>
</feature>
<feature type="transmembrane region" description="Helical" evidence="7">
    <location>
        <begin position="278"/>
        <end position="299"/>
    </location>
</feature>
<feature type="binding site" evidence="6">
    <location>
        <position position="277"/>
    </location>
    <ligand>
        <name>Zn(2+)</name>
        <dbReference type="ChEBI" id="CHEBI:29105"/>
    </ligand>
</feature>
<dbReference type="GO" id="GO:0005813">
    <property type="term" value="C:centrosome"/>
    <property type="evidence" value="ECO:0007669"/>
    <property type="project" value="TreeGrafter"/>
</dbReference>
<keyword evidence="6" id="KW-0862">Zinc</keyword>
<protein>
    <recommendedName>
        <fullName evidence="10">Membrane progestin receptor alpha</fullName>
    </recommendedName>
</protein>
<evidence type="ECO:0000313" key="9">
    <source>
        <dbReference type="Proteomes" id="UP000664940"/>
    </source>
</evidence>
<feature type="binding site" evidence="6">
    <location>
        <position position="281"/>
    </location>
    <ligand>
        <name>Zn(2+)</name>
        <dbReference type="ChEBI" id="CHEBI:29105"/>
    </ligand>
</feature>
<evidence type="ECO:0000256" key="3">
    <source>
        <dbReference type="ARBA" id="ARBA00022692"/>
    </source>
</evidence>
<proteinExistence type="inferred from homology"/>
<dbReference type="Proteomes" id="UP000664940">
    <property type="component" value="Unassembled WGS sequence"/>
</dbReference>
<dbReference type="Pfam" id="PF15334">
    <property type="entry name" value="AIB"/>
    <property type="match status" value="1"/>
</dbReference>
<evidence type="ECO:0000256" key="1">
    <source>
        <dbReference type="ARBA" id="ARBA00004141"/>
    </source>
</evidence>
<accession>A0A834E6N9</accession>
<feature type="transmembrane region" description="Helical" evidence="7">
    <location>
        <begin position="141"/>
        <end position="163"/>
    </location>
</feature>
<dbReference type="PANTHER" id="PTHR14526">
    <property type="entry name" value="AURORA KINASE A AND NINEIN-INTERACTING PROTEIN"/>
    <property type="match status" value="1"/>
</dbReference>
<keyword evidence="5 7" id="KW-0472">Membrane</keyword>
<evidence type="ECO:0000256" key="2">
    <source>
        <dbReference type="ARBA" id="ARBA00007018"/>
    </source>
</evidence>
<evidence type="ECO:0000256" key="7">
    <source>
        <dbReference type="SAM" id="Phobius"/>
    </source>
</evidence>
<evidence type="ECO:0000256" key="5">
    <source>
        <dbReference type="ARBA" id="ARBA00023136"/>
    </source>
</evidence>
<dbReference type="GO" id="GO:0007051">
    <property type="term" value="P:spindle organization"/>
    <property type="evidence" value="ECO:0007669"/>
    <property type="project" value="TreeGrafter"/>
</dbReference>
<comment type="subcellular location">
    <subcellularLocation>
        <location evidence="1">Membrane</location>
        <topology evidence="1">Multi-pass membrane protein</topology>
    </subcellularLocation>
</comment>
<gene>
    <name evidence="8" type="ORF">HJG60_011008</name>
</gene>
<comment type="similarity">
    <text evidence="2">Belongs to the ADIPOR family.</text>
</comment>
<feature type="transmembrane region" description="Helical" evidence="7">
    <location>
        <begin position="320"/>
        <end position="342"/>
    </location>
</feature>
<sequence>MATAVAQKLSHFLPSLRQDHQEPPSSVQPEPVFTVDRAKVPPLFWKPYIYAGYRPLHQNWSFYFRSLFQQHNEAVNVWTHLLAALVLLLRLAIFVGTVDFRGDPHAMPLFIIVLTSFTYLFFSALAHLLQAKSEFWHYNFFFLDYVGVAVYQFGSALAHFYYAIEPAWHAQVQTVFLPMAAFLAWLSCTGSCYNKYIQKPGLLGRTCQEVPSALAYMLDISPVAHRILVSPNPATDDLALLYHKCQVVFFLLAAAFFSALMPERWFPGSCHLFGQGHQIFHVFLVLCTLAQLEAVALDYEARRPIYEPLHTRWPHNFSGLFLLTVGSSVLTAFFLSQLTHLIKSSTRMLTLFPGERRAKISFTERTPPAGVRQTSIASFFALQPGKTNGGDERNVSSHVESQTSRQCKKDATQLDHPIQGLGGDCMAPPLATSTPADIQEVGLSPQSLQASGQHRMGAPVLAESLFQPDTLVCAGEKQDSLACSFTPDLECSYMLDQKEGEKDSSWKREWLRGSKKKNCQGTERCSEPPWGKGHQPWDKSELVKVSAQENRQAPALVQTYRDSWSGEEAEAVKQSSYLVPVFSWDSEKNDRDSWSQLFTEDSQGQRVIAHNSRAPFREITNSQNQGLGHFSRSSGAQCQARPAQLSLQPDLLFTQDSEGNQVIRHRV</sequence>
<evidence type="ECO:0000256" key="6">
    <source>
        <dbReference type="PIRSR" id="PIRSR604254-1"/>
    </source>
</evidence>
<name>A0A834E6N9_9CHIR</name>
<feature type="binding site" evidence="6">
    <location>
        <position position="127"/>
    </location>
    <ligand>
        <name>Zn(2+)</name>
        <dbReference type="ChEBI" id="CHEBI:29105"/>
    </ligand>
</feature>
<dbReference type="Pfam" id="PF03006">
    <property type="entry name" value="HlyIII"/>
    <property type="match status" value="1"/>
</dbReference>
<dbReference type="GO" id="GO:0046872">
    <property type="term" value="F:metal ion binding"/>
    <property type="evidence" value="ECO:0007669"/>
    <property type="project" value="UniProtKB-KW"/>
</dbReference>
<dbReference type="InterPro" id="IPR029286">
    <property type="entry name" value="AUNIP"/>
</dbReference>
<keyword evidence="3 7" id="KW-0812">Transmembrane</keyword>
<dbReference type="PANTHER" id="PTHR14526:SF2">
    <property type="entry name" value="AURORA KINASE A AND NINEIN-INTERACTING PROTEIN"/>
    <property type="match status" value="1"/>
</dbReference>
<dbReference type="InterPro" id="IPR004254">
    <property type="entry name" value="AdipoR/HlyIII-related"/>
</dbReference>
<comment type="caution">
    <text evidence="8">The sequence shown here is derived from an EMBL/GenBank/DDBJ whole genome shotgun (WGS) entry which is preliminary data.</text>
</comment>
<dbReference type="GO" id="GO:0016020">
    <property type="term" value="C:membrane"/>
    <property type="evidence" value="ECO:0007669"/>
    <property type="project" value="UniProtKB-SubCell"/>
</dbReference>
<dbReference type="EMBL" id="JABVXQ010000005">
    <property type="protein sequence ID" value="KAF6109810.1"/>
    <property type="molecule type" value="Genomic_DNA"/>
</dbReference>
<keyword evidence="6" id="KW-0479">Metal-binding</keyword>
<evidence type="ECO:0000256" key="4">
    <source>
        <dbReference type="ARBA" id="ARBA00022989"/>
    </source>
</evidence>
<feature type="transmembrane region" description="Helical" evidence="7">
    <location>
        <begin position="75"/>
        <end position="95"/>
    </location>
</feature>
<organism evidence="8 9">
    <name type="scientific">Phyllostomus discolor</name>
    <name type="common">pale spear-nosed bat</name>
    <dbReference type="NCBI Taxonomy" id="89673"/>
    <lineage>
        <taxon>Eukaryota</taxon>
        <taxon>Metazoa</taxon>
        <taxon>Chordata</taxon>
        <taxon>Craniata</taxon>
        <taxon>Vertebrata</taxon>
        <taxon>Euteleostomi</taxon>
        <taxon>Mammalia</taxon>
        <taxon>Eutheria</taxon>
        <taxon>Laurasiatheria</taxon>
        <taxon>Chiroptera</taxon>
        <taxon>Yangochiroptera</taxon>
        <taxon>Phyllostomidae</taxon>
        <taxon>Phyllostominae</taxon>
        <taxon>Phyllostomus</taxon>
    </lineage>
</organism>
<dbReference type="GO" id="GO:0000922">
    <property type="term" value="C:spindle pole"/>
    <property type="evidence" value="ECO:0007669"/>
    <property type="project" value="TreeGrafter"/>
</dbReference>
<keyword evidence="4 7" id="KW-1133">Transmembrane helix</keyword>
<reference evidence="8 9" key="1">
    <citation type="journal article" date="2020" name="Nature">
        <title>Six reference-quality genomes reveal evolution of bat adaptations.</title>
        <authorList>
            <person name="Jebb D."/>
            <person name="Huang Z."/>
            <person name="Pippel M."/>
            <person name="Hughes G.M."/>
            <person name="Lavrichenko K."/>
            <person name="Devanna P."/>
            <person name="Winkler S."/>
            <person name="Jermiin L.S."/>
            <person name="Skirmuntt E.C."/>
            <person name="Katzourakis A."/>
            <person name="Burkitt-Gray L."/>
            <person name="Ray D.A."/>
            <person name="Sullivan K.A.M."/>
            <person name="Roscito J.G."/>
            <person name="Kirilenko B.M."/>
            <person name="Davalos L.M."/>
            <person name="Corthals A.P."/>
            <person name="Power M.L."/>
            <person name="Jones G."/>
            <person name="Ransome R.D."/>
            <person name="Dechmann D.K.N."/>
            <person name="Locatelli A.G."/>
            <person name="Puechmaille S.J."/>
            <person name="Fedrigo O."/>
            <person name="Jarvis E.D."/>
            <person name="Hiller M."/>
            <person name="Vernes S.C."/>
            <person name="Myers E.W."/>
            <person name="Teeling E.C."/>
        </authorList>
    </citation>
    <scope>NUCLEOTIDE SEQUENCE [LARGE SCALE GENOMIC DNA]</scope>
    <source>
        <strain evidence="8">Bat1K_MPI-CBG_1</strain>
    </source>
</reference>